<comment type="function">
    <text evidence="9">Catalyzes the phosphorylation of ribose at O-5 in a reaction requiring ATP and magnesium. The resulting D-ribose-5-phosphate can then be used either for sythesis of nucleotides, histidine, and tryptophan, or as a component of the pentose phosphate pathway.</text>
</comment>
<dbReference type="OrthoDB" id="415590at2759"/>
<keyword evidence="7 9" id="KW-0630">Potassium</keyword>
<comment type="similarity">
    <text evidence="9">Belongs to the carbohydrate kinase PfkB family. Ribokinase subfamily.</text>
</comment>
<keyword evidence="1 9" id="KW-0808">Transferase</keyword>
<dbReference type="PANTHER" id="PTHR10584:SF166">
    <property type="entry name" value="RIBOKINASE"/>
    <property type="match status" value="1"/>
</dbReference>
<feature type="binding site" evidence="9">
    <location>
        <begin position="223"/>
        <end position="228"/>
    </location>
    <ligand>
        <name>ATP</name>
        <dbReference type="ChEBI" id="CHEBI:30616"/>
    </ligand>
</feature>
<gene>
    <name evidence="11" type="ORF">INT44_006369</name>
</gene>
<evidence type="ECO:0000256" key="3">
    <source>
        <dbReference type="ARBA" id="ARBA00022741"/>
    </source>
</evidence>
<comment type="activity regulation">
    <text evidence="9">Activated by a monovalent cation that binds near, but not in, the active site. The most likely occupant of the site in vivo is potassium. Ion binding induces a conformational change that may alter substrate affinity.</text>
</comment>
<feature type="binding site" evidence="9">
    <location>
        <position position="304"/>
    </location>
    <ligand>
        <name>K(+)</name>
        <dbReference type="ChEBI" id="CHEBI:29103"/>
    </ligand>
</feature>
<evidence type="ECO:0000256" key="2">
    <source>
        <dbReference type="ARBA" id="ARBA00022723"/>
    </source>
</evidence>
<dbReference type="GO" id="GO:0019303">
    <property type="term" value="P:D-ribose catabolic process"/>
    <property type="evidence" value="ECO:0007669"/>
    <property type="project" value="UniProtKB-UniRule"/>
</dbReference>
<dbReference type="InterPro" id="IPR011611">
    <property type="entry name" value="PfkB_dom"/>
</dbReference>
<dbReference type="GO" id="GO:0046872">
    <property type="term" value="F:metal ion binding"/>
    <property type="evidence" value="ECO:0007669"/>
    <property type="project" value="UniProtKB-KW"/>
</dbReference>
<protein>
    <recommendedName>
        <fullName evidence="9">Ribokinase</fullName>
        <shortName evidence="9">RK</shortName>
        <ecNumber evidence="9">2.7.1.15</ecNumber>
    </recommendedName>
</protein>
<keyword evidence="12" id="KW-1185">Reference proteome</keyword>
<dbReference type="SUPFAM" id="SSF53613">
    <property type="entry name" value="Ribokinase-like"/>
    <property type="match status" value="1"/>
</dbReference>
<comment type="subcellular location">
    <subcellularLocation>
        <location evidence="9">Cytoplasm</location>
    </subcellularLocation>
    <subcellularLocation>
        <location evidence="9">Nucleus</location>
    </subcellularLocation>
</comment>
<keyword evidence="4 9" id="KW-0418">Kinase</keyword>
<evidence type="ECO:0000259" key="10">
    <source>
        <dbReference type="Pfam" id="PF00294"/>
    </source>
</evidence>
<evidence type="ECO:0000256" key="8">
    <source>
        <dbReference type="ARBA" id="ARBA00023277"/>
    </source>
</evidence>
<dbReference type="GO" id="GO:0005524">
    <property type="term" value="F:ATP binding"/>
    <property type="evidence" value="ECO:0007669"/>
    <property type="project" value="UniProtKB-UniRule"/>
</dbReference>
<feature type="binding site" evidence="9">
    <location>
        <position position="139"/>
    </location>
    <ligand>
        <name>substrate</name>
    </ligand>
</feature>
<feature type="binding site" evidence="9">
    <location>
        <position position="259"/>
    </location>
    <ligand>
        <name>substrate</name>
    </ligand>
</feature>
<accession>A0A8H7PSL5</accession>
<dbReference type="GO" id="GO:0004747">
    <property type="term" value="F:ribokinase activity"/>
    <property type="evidence" value="ECO:0007669"/>
    <property type="project" value="UniProtKB-UniRule"/>
</dbReference>
<keyword evidence="6 9" id="KW-0460">Magnesium</keyword>
<dbReference type="EMBL" id="JAEPRA010000010">
    <property type="protein sequence ID" value="KAG2179522.1"/>
    <property type="molecule type" value="Genomic_DNA"/>
</dbReference>
<feature type="binding site" evidence="9">
    <location>
        <begin position="39"/>
        <end position="43"/>
    </location>
    <ligand>
        <name>substrate</name>
    </ligand>
</feature>
<feature type="binding site" evidence="9">
    <location>
        <position position="183"/>
    </location>
    <ligand>
        <name>ATP</name>
        <dbReference type="ChEBI" id="CHEBI:30616"/>
    </ligand>
</feature>
<sequence length="316" mass="34066">MAKVLNFGSINIDETFEVPHLCLKGETLSSVGYTIRGGGKGSNQSAALGRAGAKVYHAGIVGKDAVWVKDLIHDQGVDVSFIKVDEQEANGRALIQVSQENGDNCIVLYPGTNAKYTAEYAQQVLENFGPGDWILQQNEISQGGAIMNVAADKGLSVIFNPAPMTSSVLSEFPLDKVDILQVNETEATIMYQAVTGRTDEPVPEELVELLMKSYPKLQGIVMTLGGDGVLAFFRHNGQTQKYRIPVAKAIVKDTTAAGDTFVGFFLAAFLRDTQQEFFKRVESSLNEANVAAAISVERPGSMSSVPTLNEVLERSG</sequence>
<evidence type="ECO:0000256" key="1">
    <source>
        <dbReference type="ARBA" id="ARBA00022679"/>
    </source>
</evidence>
<evidence type="ECO:0000313" key="11">
    <source>
        <dbReference type="EMBL" id="KAG2179522.1"/>
    </source>
</evidence>
<feature type="domain" description="Carbohydrate kinase PfkB" evidence="10">
    <location>
        <begin position="1"/>
        <end position="307"/>
    </location>
</feature>
<dbReference type="AlphaFoldDB" id="A0A8H7PSL5"/>
<dbReference type="EC" id="2.7.1.15" evidence="9"/>
<proteinExistence type="inferred from homology"/>
<feature type="binding site" evidence="9">
    <location>
        <begin position="11"/>
        <end position="13"/>
    </location>
    <ligand>
        <name>substrate</name>
    </ligand>
</feature>
<comment type="caution">
    <text evidence="9">Lacks conserved residue(s) required for the propagation of feature annotation.</text>
</comment>
<comment type="catalytic activity">
    <reaction evidence="9">
        <text>D-ribose + ATP = D-ribose 5-phosphate + ADP + H(+)</text>
        <dbReference type="Rhea" id="RHEA:13697"/>
        <dbReference type="ChEBI" id="CHEBI:15378"/>
        <dbReference type="ChEBI" id="CHEBI:30616"/>
        <dbReference type="ChEBI" id="CHEBI:47013"/>
        <dbReference type="ChEBI" id="CHEBI:78346"/>
        <dbReference type="ChEBI" id="CHEBI:456216"/>
        <dbReference type="EC" id="2.7.1.15"/>
    </reaction>
</comment>
<feature type="binding site" evidence="9">
    <location>
        <position position="253"/>
    </location>
    <ligand>
        <name>K(+)</name>
        <dbReference type="ChEBI" id="CHEBI:29103"/>
    </ligand>
</feature>
<keyword evidence="9" id="KW-0539">Nucleus</keyword>
<comment type="subunit">
    <text evidence="9">Homodimer.</text>
</comment>
<feature type="binding site" evidence="9">
    <location>
        <position position="255"/>
    </location>
    <ligand>
        <name>K(+)</name>
        <dbReference type="ChEBI" id="CHEBI:29103"/>
    </ligand>
</feature>
<dbReference type="InterPro" id="IPR029056">
    <property type="entry name" value="Ribokinase-like"/>
</dbReference>
<dbReference type="InterPro" id="IPR002139">
    <property type="entry name" value="Ribo/fructo_kinase"/>
</dbReference>
<dbReference type="InterPro" id="IPR011877">
    <property type="entry name" value="Ribokinase"/>
</dbReference>
<evidence type="ECO:0000256" key="9">
    <source>
        <dbReference type="HAMAP-Rule" id="MF_03215"/>
    </source>
</evidence>
<keyword evidence="8 9" id="KW-0119">Carbohydrate metabolism</keyword>
<keyword evidence="3 9" id="KW-0547">Nucleotide-binding</keyword>
<evidence type="ECO:0000313" key="12">
    <source>
        <dbReference type="Proteomes" id="UP000612746"/>
    </source>
</evidence>
<evidence type="ECO:0000256" key="5">
    <source>
        <dbReference type="ARBA" id="ARBA00022840"/>
    </source>
</evidence>
<keyword evidence="5 9" id="KW-0067">ATP-binding</keyword>
<dbReference type="Gene3D" id="3.40.1190.20">
    <property type="match status" value="1"/>
</dbReference>
<keyword evidence="9" id="KW-0963">Cytoplasm</keyword>
<feature type="binding site" evidence="9">
    <location>
        <position position="295"/>
    </location>
    <ligand>
        <name>K(+)</name>
        <dbReference type="ChEBI" id="CHEBI:29103"/>
    </ligand>
</feature>
<dbReference type="HAMAP" id="MF_01987">
    <property type="entry name" value="Ribokinase"/>
    <property type="match status" value="1"/>
</dbReference>
<comment type="pathway">
    <text evidence="9">Carbohydrate metabolism; D-ribose degradation; D-ribose 5-phosphate from beta-D-ribopyranose: step 2/2.</text>
</comment>
<dbReference type="Proteomes" id="UP000612746">
    <property type="component" value="Unassembled WGS sequence"/>
</dbReference>
<feature type="binding site" evidence="9">
    <location>
        <position position="298"/>
    </location>
    <ligand>
        <name>K(+)</name>
        <dbReference type="ChEBI" id="CHEBI:29103"/>
    </ligand>
</feature>
<evidence type="ECO:0000256" key="7">
    <source>
        <dbReference type="ARBA" id="ARBA00022958"/>
    </source>
</evidence>
<organism evidence="11 12">
    <name type="scientific">Umbelopsis vinacea</name>
    <dbReference type="NCBI Taxonomy" id="44442"/>
    <lineage>
        <taxon>Eukaryota</taxon>
        <taxon>Fungi</taxon>
        <taxon>Fungi incertae sedis</taxon>
        <taxon>Mucoromycota</taxon>
        <taxon>Mucoromycotina</taxon>
        <taxon>Umbelopsidomycetes</taxon>
        <taxon>Umbelopsidales</taxon>
        <taxon>Umbelopsidaceae</taxon>
        <taxon>Umbelopsis</taxon>
    </lineage>
</organism>
<feature type="binding site" evidence="9">
    <location>
        <position position="300"/>
    </location>
    <ligand>
        <name>K(+)</name>
        <dbReference type="ChEBI" id="CHEBI:29103"/>
    </ligand>
</feature>
<reference evidence="11" key="1">
    <citation type="submission" date="2020-12" db="EMBL/GenBank/DDBJ databases">
        <title>Metabolic potential, ecology and presence of endohyphal bacteria is reflected in genomic diversity of Mucoromycotina.</title>
        <authorList>
            <person name="Muszewska A."/>
            <person name="Okrasinska A."/>
            <person name="Steczkiewicz K."/>
            <person name="Drgas O."/>
            <person name="Orlowska M."/>
            <person name="Perlinska-Lenart U."/>
            <person name="Aleksandrzak-Piekarczyk T."/>
            <person name="Szatraj K."/>
            <person name="Zielenkiewicz U."/>
            <person name="Pilsyk S."/>
            <person name="Malc E."/>
            <person name="Mieczkowski P."/>
            <person name="Kruszewska J.S."/>
            <person name="Biernat P."/>
            <person name="Pawlowska J."/>
        </authorList>
    </citation>
    <scope>NUCLEOTIDE SEQUENCE</scope>
    <source>
        <strain evidence="11">WA0000051536</strain>
    </source>
</reference>
<comment type="cofactor">
    <cofactor evidence="9">
        <name>Mg(2+)</name>
        <dbReference type="ChEBI" id="CHEBI:18420"/>
    </cofactor>
    <text evidence="9">Requires a divalent cation, most likely magnesium in vivo, as an electrophilic catalyst to aid phosphoryl group transfer. It is the chelate of the metal and the nucleotide that is the actual substrate.</text>
</comment>
<keyword evidence="2 9" id="KW-0479">Metal-binding</keyword>
<comment type="caution">
    <text evidence="11">The sequence shown here is derived from an EMBL/GenBank/DDBJ whole genome shotgun (WGS) entry which is preliminary data.</text>
</comment>
<dbReference type="PRINTS" id="PR00990">
    <property type="entry name" value="RIBOKINASE"/>
</dbReference>
<feature type="binding site" evidence="9">
    <location>
        <position position="289"/>
    </location>
    <ligand>
        <name>ATP</name>
        <dbReference type="ChEBI" id="CHEBI:30616"/>
    </ligand>
</feature>
<evidence type="ECO:0000256" key="4">
    <source>
        <dbReference type="ARBA" id="ARBA00022777"/>
    </source>
</evidence>
<dbReference type="CDD" id="cd01174">
    <property type="entry name" value="ribokinase"/>
    <property type="match status" value="1"/>
</dbReference>
<dbReference type="UniPathway" id="UPA00916">
    <property type="reaction ID" value="UER00889"/>
</dbReference>
<dbReference type="GO" id="GO:0005634">
    <property type="term" value="C:nucleus"/>
    <property type="evidence" value="ECO:0007669"/>
    <property type="project" value="UniProtKB-SubCell"/>
</dbReference>
<feature type="active site" description="Proton acceptor" evidence="9">
    <location>
        <position position="259"/>
    </location>
</feature>
<feature type="binding site" evidence="9">
    <location>
        <begin position="258"/>
        <end position="259"/>
    </location>
    <ligand>
        <name>ATP</name>
        <dbReference type="ChEBI" id="CHEBI:30616"/>
    </ligand>
</feature>
<dbReference type="PANTHER" id="PTHR10584">
    <property type="entry name" value="SUGAR KINASE"/>
    <property type="match status" value="1"/>
</dbReference>
<evidence type="ECO:0000256" key="6">
    <source>
        <dbReference type="ARBA" id="ARBA00022842"/>
    </source>
</evidence>
<dbReference type="Pfam" id="PF00294">
    <property type="entry name" value="PfkB"/>
    <property type="match status" value="1"/>
</dbReference>
<dbReference type="GO" id="GO:0005737">
    <property type="term" value="C:cytoplasm"/>
    <property type="evidence" value="ECO:0007669"/>
    <property type="project" value="UniProtKB-SubCell"/>
</dbReference>
<name>A0A8H7PSL5_9FUNG</name>